<dbReference type="AlphaFoldDB" id="A0A562T1E9"/>
<dbReference type="Pfam" id="PF09594">
    <property type="entry name" value="GT87"/>
    <property type="match status" value="1"/>
</dbReference>
<comment type="subcellular location">
    <subcellularLocation>
        <location evidence="1">Cell membrane</location>
        <topology evidence="1">Multi-pass membrane protein</topology>
    </subcellularLocation>
</comment>
<feature type="transmembrane region" description="Helical" evidence="8">
    <location>
        <begin position="264"/>
        <end position="283"/>
    </location>
</feature>
<dbReference type="GO" id="GO:0016758">
    <property type="term" value="F:hexosyltransferase activity"/>
    <property type="evidence" value="ECO:0007669"/>
    <property type="project" value="InterPro"/>
</dbReference>
<dbReference type="RefSeq" id="WP_145716742.1">
    <property type="nucleotide sequence ID" value="NZ_BAAAFY010000004.1"/>
</dbReference>
<dbReference type="EMBL" id="VLLG01000004">
    <property type="protein sequence ID" value="TWI86720.1"/>
    <property type="molecule type" value="Genomic_DNA"/>
</dbReference>
<reference evidence="9 10" key="1">
    <citation type="journal article" date="2013" name="Stand. Genomic Sci.">
        <title>Genomic Encyclopedia of Type Strains, Phase I: The one thousand microbial genomes (KMG-I) project.</title>
        <authorList>
            <person name="Kyrpides N.C."/>
            <person name="Woyke T."/>
            <person name="Eisen J.A."/>
            <person name="Garrity G."/>
            <person name="Lilburn T.G."/>
            <person name="Beck B.J."/>
            <person name="Whitman W.B."/>
            <person name="Hugenholtz P."/>
            <person name="Klenk H.P."/>
        </authorList>
    </citation>
    <scope>NUCLEOTIDE SEQUENCE [LARGE SCALE GENOMIC DNA]</scope>
    <source>
        <strain evidence="9 10">DSM 13484</strain>
    </source>
</reference>
<evidence type="ECO:0000256" key="6">
    <source>
        <dbReference type="ARBA" id="ARBA00023136"/>
    </source>
</evidence>
<keyword evidence="6 8" id="KW-0472">Membrane</keyword>
<keyword evidence="2" id="KW-1003">Cell membrane</keyword>
<feature type="transmembrane region" description="Helical" evidence="8">
    <location>
        <begin position="81"/>
        <end position="113"/>
    </location>
</feature>
<protein>
    <submittedName>
        <fullName evidence="9">Uncharacterized protein DUF2029</fullName>
    </submittedName>
</protein>
<evidence type="ECO:0000256" key="4">
    <source>
        <dbReference type="ARBA" id="ARBA00022692"/>
    </source>
</evidence>
<evidence type="ECO:0000313" key="9">
    <source>
        <dbReference type="EMBL" id="TWI86720.1"/>
    </source>
</evidence>
<feature type="transmembrane region" description="Helical" evidence="8">
    <location>
        <begin position="317"/>
        <end position="333"/>
    </location>
</feature>
<feature type="transmembrane region" description="Helical" evidence="8">
    <location>
        <begin position="21"/>
        <end position="38"/>
    </location>
</feature>
<evidence type="ECO:0000256" key="8">
    <source>
        <dbReference type="SAM" id="Phobius"/>
    </source>
</evidence>
<evidence type="ECO:0000256" key="3">
    <source>
        <dbReference type="ARBA" id="ARBA00022679"/>
    </source>
</evidence>
<evidence type="ECO:0000256" key="2">
    <source>
        <dbReference type="ARBA" id="ARBA00022475"/>
    </source>
</evidence>
<evidence type="ECO:0000256" key="5">
    <source>
        <dbReference type="ARBA" id="ARBA00022989"/>
    </source>
</evidence>
<evidence type="ECO:0000256" key="1">
    <source>
        <dbReference type="ARBA" id="ARBA00004651"/>
    </source>
</evidence>
<comment type="similarity">
    <text evidence="7">Belongs to the glycosyltransferase 87 family.</text>
</comment>
<dbReference type="InterPro" id="IPR018584">
    <property type="entry name" value="GT87"/>
</dbReference>
<accession>A0A562T1E9</accession>
<dbReference type="GO" id="GO:0005886">
    <property type="term" value="C:plasma membrane"/>
    <property type="evidence" value="ECO:0007669"/>
    <property type="project" value="UniProtKB-SubCell"/>
</dbReference>
<dbReference type="OrthoDB" id="1070018at2"/>
<dbReference type="Proteomes" id="UP000316778">
    <property type="component" value="Unassembled WGS sequence"/>
</dbReference>
<feature type="transmembrane region" description="Helical" evidence="8">
    <location>
        <begin position="134"/>
        <end position="158"/>
    </location>
</feature>
<gene>
    <name evidence="9" type="ORF">LX66_3983</name>
</gene>
<feature type="transmembrane region" description="Helical" evidence="8">
    <location>
        <begin position="340"/>
        <end position="360"/>
    </location>
</feature>
<feature type="transmembrane region" description="Helical" evidence="8">
    <location>
        <begin position="164"/>
        <end position="189"/>
    </location>
</feature>
<sequence>MEKSTGILPKKRFTLTWLGEKEWLALLLWFGLSIIVAVKEMAEHNINNYIIFKHVYLHLRQLKPLYIAYPEYFDVNMYGPVFSVIIAPFALLPDFAGAMLWVIANAAFLYFAIRQLPLSRLQQNLVLIFASHELMSASSYFQFNPSVAACIILSFALIQKGKDFWAAFFIVIATLTKLYGVVGLAFFFFSNHRWRLIGSLLFWAAVLFALPMLLSTPQYIVQTYREWGQALVAKNQKNYQFEQGIVLQNISVMGFIQRVFHLRYLNNLWVLVPAVFLFLSHYLRLAWKDNRNYQLYLLCSTLLFTVIFSTSSESPTYIIAFPAACIWYVLQYPTRWNNAFFIFLLIGCSFSHSDLVTAWVKRNIVVPYAFKVFPCLVLWLVIVYQVLGKQFLRLKQA</sequence>
<evidence type="ECO:0000313" key="10">
    <source>
        <dbReference type="Proteomes" id="UP000316778"/>
    </source>
</evidence>
<feature type="transmembrane region" description="Helical" evidence="8">
    <location>
        <begin position="196"/>
        <end position="214"/>
    </location>
</feature>
<comment type="caution">
    <text evidence="9">The sequence shown here is derived from an EMBL/GenBank/DDBJ whole genome shotgun (WGS) entry which is preliminary data.</text>
</comment>
<keyword evidence="10" id="KW-1185">Reference proteome</keyword>
<evidence type="ECO:0000256" key="7">
    <source>
        <dbReference type="ARBA" id="ARBA00024033"/>
    </source>
</evidence>
<organism evidence="9 10">
    <name type="scientific">Chitinophaga japonensis</name>
    <name type="common">Flexibacter japonensis</name>
    <dbReference type="NCBI Taxonomy" id="104662"/>
    <lineage>
        <taxon>Bacteria</taxon>
        <taxon>Pseudomonadati</taxon>
        <taxon>Bacteroidota</taxon>
        <taxon>Chitinophagia</taxon>
        <taxon>Chitinophagales</taxon>
        <taxon>Chitinophagaceae</taxon>
        <taxon>Chitinophaga</taxon>
    </lineage>
</organism>
<keyword evidence="3" id="KW-0808">Transferase</keyword>
<proteinExistence type="inferred from homology"/>
<keyword evidence="4 8" id="KW-0812">Transmembrane</keyword>
<keyword evidence="5 8" id="KW-1133">Transmembrane helix</keyword>
<name>A0A562T1E9_CHIJA</name>
<feature type="transmembrane region" description="Helical" evidence="8">
    <location>
        <begin position="366"/>
        <end position="387"/>
    </location>
</feature>